<dbReference type="AlphaFoldDB" id="A0A4P9Y6A3"/>
<dbReference type="InterPro" id="IPR029063">
    <property type="entry name" value="SAM-dependent_MTases_sf"/>
</dbReference>
<keyword evidence="3" id="KW-1185">Reference proteome</keyword>
<feature type="region of interest" description="Disordered" evidence="1">
    <location>
        <begin position="21"/>
        <end position="46"/>
    </location>
</feature>
<dbReference type="OrthoDB" id="2013972at2759"/>
<gene>
    <name evidence="2" type="ORF">BJ684DRAFT_8315</name>
</gene>
<protein>
    <recommendedName>
        <fullName evidence="4">Methyltransferase type 11 domain-containing protein</fullName>
    </recommendedName>
</protein>
<organism evidence="2 3">
    <name type="scientific">Piptocephalis cylindrospora</name>
    <dbReference type="NCBI Taxonomy" id="1907219"/>
    <lineage>
        <taxon>Eukaryota</taxon>
        <taxon>Fungi</taxon>
        <taxon>Fungi incertae sedis</taxon>
        <taxon>Zoopagomycota</taxon>
        <taxon>Zoopagomycotina</taxon>
        <taxon>Zoopagomycetes</taxon>
        <taxon>Zoopagales</taxon>
        <taxon>Piptocephalidaceae</taxon>
        <taxon>Piptocephalis</taxon>
    </lineage>
</organism>
<dbReference type="Proteomes" id="UP000267251">
    <property type="component" value="Unassembled WGS sequence"/>
</dbReference>
<proteinExistence type="predicted"/>
<evidence type="ECO:0000256" key="1">
    <source>
        <dbReference type="SAM" id="MobiDB-lite"/>
    </source>
</evidence>
<feature type="compositionally biased region" description="Polar residues" evidence="1">
    <location>
        <begin position="21"/>
        <end position="33"/>
    </location>
</feature>
<evidence type="ECO:0000313" key="3">
    <source>
        <dbReference type="Proteomes" id="UP000267251"/>
    </source>
</evidence>
<dbReference type="Gene3D" id="3.40.50.150">
    <property type="entry name" value="Vaccinia Virus protein VP39"/>
    <property type="match status" value="1"/>
</dbReference>
<dbReference type="EMBL" id="KZ987814">
    <property type="protein sequence ID" value="RKP14598.1"/>
    <property type="molecule type" value="Genomic_DNA"/>
</dbReference>
<reference evidence="3" key="1">
    <citation type="journal article" date="2018" name="Nat. Microbiol.">
        <title>Leveraging single-cell genomics to expand the fungal tree of life.</title>
        <authorList>
            <person name="Ahrendt S.R."/>
            <person name="Quandt C.A."/>
            <person name="Ciobanu D."/>
            <person name="Clum A."/>
            <person name="Salamov A."/>
            <person name="Andreopoulos B."/>
            <person name="Cheng J.F."/>
            <person name="Woyke T."/>
            <person name="Pelin A."/>
            <person name="Henrissat B."/>
            <person name="Reynolds N.K."/>
            <person name="Benny G.L."/>
            <person name="Smith M.E."/>
            <person name="James T.Y."/>
            <person name="Grigoriev I.V."/>
        </authorList>
    </citation>
    <scope>NUCLEOTIDE SEQUENCE [LARGE SCALE GENOMIC DNA]</scope>
</reference>
<dbReference type="SUPFAM" id="SSF53335">
    <property type="entry name" value="S-adenosyl-L-methionine-dependent methyltransferases"/>
    <property type="match status" value="1"/>
</dbReference>
<accession>A0A4P9Y6A3</accession>
<evidence type="ECO:0008006" key="4">
    <source>
        <dbReference type="Google" id="ProtNLM"/>
    </source>
</evidence>
<name>A0A4P9Y6A3_9FUNG</name>
<sequence>MDQTHSSSSSSWGWASILSPRPSNQDCSEPHSVSHSHRRGGNSIAARENYQVPDLELEVERIGHLQDIITYSQRRLYRSPVTRPSRVLEVRSVSTKWMAEMARAFPESEVHGLTGSELPFPVTSPLPPNAQLHHKTILPGQPHFPPRYFDLIHTLCSLRYLPRERVPGVLSDMYQHTVPGGWVEIWEHMNELHQPGPTAIILANLLKEYVAAKGGGISLASSMDVSLKDAGFTQVQLTTIHLPLGEWGGTRGAILAEAVVSTLRNIADSLILVERKAEEGETFHQLISQWEDEFDTYQSSLIMYTAIGQRPTEAAGRSKRRTMS</sequence>
<evidence type="ECO:0000313" key="2">
    <source>
        <dbReference type="EMBL" id="RKP14598.1"/>
    </source>
</evidence>